<organism evidence="1">
    <name type="scientific">Rhizophora mucronata</name>
    <name type="common">Asiatic mangrove</name>
    <dbReference type="NCBI Taxonomy" id="61149"/>
    <lineage>
        <taxon>Eukaryota</taxon>
        <taxon>Viridiplantae</taxon>
        <taxon>Streptophyta</taxon>
        <taxon>Embryophyta</taxon>
        <taxon>Tracheophyta</taxon>
        <taxon>Spermatophyta</taxon>
        <taxon>Magnoliopsida</taxon>
        <taxon>eudicotyledons</taxon>
        <taxon>Gunneridae</taxon>
        <taxon>Pentapetalae</taxon>
        <taxon>rosids</taxon>
        <taxon>fabids</taxon>
        <taxon>Malpighiales</taxon>
        <taxon>Rhizophoraceae</taxon>
        <taxon>Rhizophora</taxon>
    </lineage>
</organism>
<dbReference type="EMBL" id="GGEC01003628">
    <property type="protein sequence ID" value="MBW84111.1"/>
    <property type="molecule type" value="Transcribed_RNA"/>
</dbReference>
<name>A0A2P2ISB0_RHIMU</name>
<protein>
    <submittedName>
        <fullName evidence="1">Uncharacterized protein</fullName>
    </submittedName>
</protein>
<proteinExistence type="predicted"/>
<evidence type="ECO:0000313" key="1">
    <source>
        <dbReference type="EMBL" id="MBW84111.1"/>
    </source>
</evidence>
<reference evidence="1" key="1">
    <citation type="submission" date="2018-02" db="EMBL/GenBank/DDBJ databases">
        <title>Rhizophora mucronata_Transcriptome.</title>
        <authorList>
            <person name="Meera S.P."/>
            <person name="Sreeshan A."/>
            <person name="Augustine A."/>
        </authorList>
    </citation>
    <scope>NUCLEOTIDE SEQUENCE</scope>
    <source>
        <tissue evidence="1">Leaf</tissue>
    </source>
</reference>
<sequence>MHIFNASMDNLCETTNMYSRQISSYDWTEEKTTQGIRHLAKKVKLTTLP</sequence>
<dbReference type="AlphaFoldDB" id="A0A2P2ISB0"/>
<accession>A0A2P2ISB0</accession>